<dbReference type="OrthoDB" id="9759601at2"/>
<dbReference type="PANTHER" id="PTHR43155:SF2">
    <property type="entry name" value="CYCLIC DI-GMP PHOSPHODIESTERASE PA4108"/>
    <property type="match status" value="1"/>
</dbReference>
<evidence type="ECO:0000313" key="2">
    <source>
        <dbReference type="EMBL" id="QDV49103.1"/>
    </source>
</evidence>
<sequence length="442" mass="49577">MVVKSGKKQASPYSSLNIDRLRMGVKLQAPIFDADSEKNLLLLASGKTITKGTIENLKKRGIRSVRVHERDLHNLMLGPGESQNTQSDSLQENRLKRLQLASAYTAAQKQAALETQRTDSPWQIQTSSFLNELKPVPVSRYSTGLKNKYQEQFTVQTKITNDIYTQLLITKRISMPQIYDITNISFSQMRQDMDLFVLEGITPIENGNFCRHDLQMSSLAMAIGTQLGLSRHNLIQLSIGCLLHDTGMNKINFKALMSQSPLSPIENLELQKHPIITFDLLNKVHEIPTISKLIAYQIHERCDGSGYPRGQKGNQIHPLAKIAAVADEFIELVSSRPNKAGLLPYQAAESLVYDASMGLFDRNAVRALLQSMSLYPLGSLVELNNGQHAIVVRTNRIQYDNPIVEILDEDGIPQLTNLQDYDDMHVVRAVSRDELQTPVFAI</sequence>
<proteinExistence type="predicted"/>
<dbReference type="EC" id="3.1.4.52" evidence="2"/>
<dbReference type="GO" id="GO:0071111">
    <property type="term" value="F:cyclic-guanylate-specific phosphodiesterase activity"/>
    <property type="evidence" value="ECO:0007669"/>
    <property type="project" value="UniProtKB-EC"/>
</dbReference>
<gene>
    <name evidence="2" type="primary">rpfG_1</name>
    <name evidence="2" type="ORF">Enr17x_11190</name>
</gene>
<dbReference type="Gene3D" id="1.10.3210.10">
    <property type="entry name" value="Hypothetical protein af1432"/>
    <property type="match status" value="1"/>
</dbReference>
<dbReference type="PANTHER" id="PTHR43155">
    <property type="entry name" value="CYCLIC DI-GMP PHOSPHODIESTERASE PA4108-RELATED"/>
    <property type="match status" value="1"/>
</dbReference>
<dbReference type="CDD" id="cd00077">
    <property type="entry name" value="HDc"/>
    <property type="match status" value="1"/>
</dbReference>
<dbReference type="KEGG" id="gfm:Enr17x_11190"/>
<accession>A0A518I7M4</accession>
<protein>
    <submittedName>
        <fullName evidence="2">Cyclic di-GMP phosphodiesterase response regulator RpfG</fullName>
        <ecNumber evidence="2">3.1.4.52</ecNumber>
    </submittedName>
</protein>
<dbReference type="Proteomes" id="UP000318313">
    <property type="component" value="Chromosome"/>
</dbReference>
<name>A0A518I7M4_9PLAN</name>
<dbReference type="SUPFAM" id="SSF109604">
    <property type="entry name" value="HD-domain/PDEase-like"/>
    <property type="match status" value="1"/>
</dbReference>
<dbReference type="RefSeq" id="WP_145306589.1">
    <property type="nucleotide sequence ID" value="NZ_CP037452.1"/>
</dbReference>
<keyword evidence="2" id="KW-0378">Hydrolase</keyword>
<evidence type="ECO:0000313" key="3">
    <source>
        <dbReference type="Proteomes" id="UP000318313"/>
    </source>
</evidence>
<keyword evidence="3" id="KW-1185">Reference proteome</keyword>
<evidence type="ECO:0000259" key="1">
    <source>
        <dbReference type="PROSITE" id="PS51832"/>
    </source>
</evidence>
<reference evidence="2 3" key="1">
    <citation type="submission" date="2019-03" db="EMBL/GenBank/DDBJ databases">
        <title>Deep-cultivation of Planctomycetes and their phenomic and genomic characterization uncovers novel biology.</title>
        <authorList>
            <person name="Wiegand S."/>
            <person name="Jogler M."/>
            <person name="Boedeker C."/>
            <person name="Pinto D."/>
            <person name="Vollmers J."/>
            <person name="Rivas-Marin E."/>
            <person name="Kohn T."/>
            <person name="Peeters S.H."/>
            <person name="Heuer A."/>
            <person name="Rast P."/>
            <person name="Oberbeckmann S."/>
            <person name="Bunk B."/>
            <person name="Jeske O."/>
            <person name="Meyerdierks A."/>
            <person name="Storesund J.E."/>
            <person name="Kallscheuer N."/>
            <person name="Luecker S."/>
            <person name="Lage O.M."/>
            <person name="Pohl T."/>
            <person name="Merkel B.J."/>
            <person name="Hornburger P."/>
            <person name="Mueller R.-W."/>
            <person name="Bruemmer F."/>
            <person name="Labrenz M."/>
            <person name="Spormann A.M."/>
            <person name="Op den Camp H."/>
            <person name="Overmann J."/>
            <person name="Amann R."/>
            <person name="Jetten M.S.M."/>
            <person name="Mascher T."/>
            <person name="Medema M.H."/>
            <person name="Devos D.P."/>
            <person name="Kaster A.-K."/>
            <person name="Ovreas L."/>
            <person name="Rohde M."/>
            <person name="Galperin M.Y."/>
            <person name="Jogler C."/>
        </authorList>
    </citation>
    <scope>NUCLEOTIDE SEQUENCE [LARGE SCALE GENOMIC DNA]</scope>
    <source>
        <strain evidence="2 3">Enr17</strain>
    </source>
</reference>
<dbReference type="InterPro" id="IPR037522">
    <property type="entry name" value="HD_GYP_dom"/>
</dbReference>
<feature type="domain" description="HD-GYP" evidence="1">
    <location>
        <begin position="187"/>
        <end position="384"/>
    </location>
</feature>
<dbReference type="Pfam" id="PF13487">
    <property type="entry name" value="HD_5"/>
    <property type="match status" value="1"/>
</dbReference>
<dbReference type="EMBL" id="CP037452">
    <property type="protein sequence ID" value="QDV49103.1"/>
    <property type="molecule type" value="Genomic_DNA"/>
</dbReference>
<organism evidence="2 3">
    <name type="scientific">Gimesia fumaroli</name>
    <dbReference type="NCBI Taxonomy" id="2527976"/>
    <lineage>
        <taxon>Bacteria</taxon>
        <taxon>Pseudomonadati</taxon>
        <taxon>Planctomycetota</taxon>
        <taxon>Planctomycetia</taxon>
        <taxon>Planctomycetales</taxon>
        <taxon>Planctomycetaceae</taxon>
        <taxon>Gimesia</taxon>
    </lineage>
</organism>
<dbReference type="AlphaFoldDB" id="A0A518I7M4"/>
<dbReference type="PROSITE" id="PS51832">
    <property type="entry name" value="HD_GYP"/>
    <property type="match status" value="1"/>
</dbReference>
<dbReference type="InterPro" id="IPR003607">
    <property type="entry name" value="HD/PDEase_dom"/>
</dbReference>